<dbReference type="KEGG" id="hae:halTADL_1523"/>
<evidence type="ECO:0000256" key="1">
    <source>
        <dbReference type="SAM" id="Phobius"/>
    </source>
</evidence>
<keyword evidence="1" id="KW-0812">Transmembrane</keyword>
<evidence type="ECO:0000313" key="3">
    <source>
        <dbReference type="EMBL" id="SEJ38707.1"/>
    </source>
</evidence>
<gene>
    <name evidence="2" type="ORF">SAMN05444271_1513</name>
    <name evidence="3" type="ORF">SAMN05444271_1684</name>
</gene>
<evidence type="ECO:0000313" key="2">
    <source>
        <dbReference type="EMBL" id="SEJ33942.1"/>
    </source>
</evidence>
<dbReference type="EMBL" id="FNYR01000068">
    <property type="protein sequence ID" value="SEJ38707.1"/>
    <property type="molecule type" value="Genomic_DNA"/>
</dbReference>
<name>A0A1H6YIC7_9EURY</name>
<accession>A0A2H4Q1P5</accession>
<keyword evidence="1" id="KW-0472">Membrane</keyword>
<keyword evidence="1" id="KW-1133">Transmembrane helix</keyword>
<feature type="transmembrane region" description="Helical" evidence="1">
    <location>
        <begin position="7"/>
        <end position="25"/>
    </location>
</feature>
<dbReference type="Proteomes" id="UP000198888">
    <property type="component" value="Unassembled WGS sequence"/>
</dbReference>
<reference evidence="3 4" key="1">
    <citation type="submission" date="2016-10" db="EMBL/GenBank/DDBJ databases">
        <authorList>
            <person name="de Groot N.N."/>
        </authorList>
    </citation>
    <scope>NUCLEOTIDE SEQUENCE [LARGE SCALE GENOMIC DNA]</scope>
    <source>
        <strain evidence="3 4">DSM 22187</strain>
    </source>
</reference>
<accession>A0A1H6YIC7</accession>
<feature type="transmembrane region" description="Helical" evidence="1">
    <location>
        <begin position="37"/>
        <end position="54"/>
    </location>
</feature>
<proteinExistence type="predicted"/>
<dbReference type="EMBL" id="FNYR01000051">
    <property type="protein sequence ID" value="SEJ33942.1"/>
    <property type="molecule type" value="Genomic_DNA"/>
</dbReference>
<sequence>MVWAKKILASSVGACLIVVLFLFTWPRLPKEGPFSEISFLLMPVVGVIVVWIVVSPGEVAMSFFED</sequence>
<evidence type="ECO:0000313" key="4">
    <source>
        <dbReference type="Proteomes" id="UP000198888"/>
    </source>
</evidence>
<organism evidence="3 4">
    <name type="scientific">Halohasta litchfieldiae</name>
    <dbReference type="NCBI Taxonomy" id="1073996"/>
    <lineage>
        <taxon>Archaea</taxon>
        <taxon>Methanobacteriati</taxon>
        <taxon>Methanobacteriota</taxon>
        <taxon>Stenosarchaea group</taxon>
        <taxon>Halobacteria</taxon>
        <taxon>Halobacteriales</taxon>
        <taxon>Haloferacaceae</taxon>
        <taxon>Halohasta</taxon>
    </lineage>
</organism>
<dbReference type="AlphaFoldDB" id="A0A1H6YIC7"/>
<keyword evidence="4" id="KW-1185">Reference proteome</keyword>
<protein>
    <submittedName>
        <fullName evidence="3">Uncharacterized protein</fullName>
    </submittedName>
</protein>
<dbReference type="STRING" id="1073996.SAMN05444271_1513"/>